<dbReference type="Gene3D" id="3.40.50.720">
    <property type="entry name" value="NAD(P)-binding Rossmann-like Domain"/>
    <property type="match status" value="1"/>
</dbReference>
<dbReference type="GO" id="GO:0006099">
    <property type="term" value="P:tricarboxylic acid cycle"/>
    <property type="evidence" value="ECO:0007669"/>
    <property type="project" value="UniProtKB-KW"/>
</dbReference>
<evidence type="ECO:0000313" key="6">
    <source>
        <dbReference type="EMBL" id="SJZ33358.1"/>
    </source>
</evidence>
<dbReference type="InterPro" id="IPR016102">
    <property type="entry name" value="Succinyl-CoA_synth-like"/>
</dbReference>
<organism evidence="6 7">
    <name type="scientific">Enhydrobacter aerosaccus</name>
    <dbReference type="NCBI Taxonomy" id="225324"/>
    <lineage>
        <taxon>Bacteria</taxon>
        <taxon>Pseudomonadati</taxon>
        <taxon>Pseudomonadota</taxon>
        <taxon>Alphaproteobacteria</taxon>
        <taxon>Hyphomicrobiales</taxon>
        <taxon>Enhydrobacter</taxon>
    </lineage>
</organism>
<dbReference type="InterPro" id="IPR003781">
    <property type="entry name" value="CoA-bd"/>
</dbReference>
<evidence type="ECO:0000259" key="5">
    <source>
        <dbReference type="SMART" id="SM00881"/>
    </source>
</evidence>
<dbReference type="OrthoDB" id="9807426at2"/>
<dbReference type="PANTHER" id="PTHR43334">
    <property type="entry name" value="ACETATE--COA LIGASE [ADP-FORMING]"/>
    <property type="match status" value="1"/>
</dbReference>
<accession>A0A1T4JT79</accession>
<keyword evidence="2" id="KW-0436">Ligase</keyword>
<dbReference type="GO" id="GO:0005524">
    <property type="term" value="F:ATP binding"/>
    <property type="evidence" value="ECO:0007669"/>
    <property type="project" value="UniProtKB-KW"/>
</dbReference>
<protein>
    <submittedName>
        <fullName evidence="6">Acyl-CoA synthetase (NDP forming)</fullName>
    </submittedName>
</protein>
<dbReference type="PANTHER" id="PTHR43334:SF1">
    <property type="entry name" value="3-HYDROXYPROPIONATE--COA LIGASE [ADP-FORMING]"/>
    <property type="match status" value="1"/>
</dbReference>
<dbReference type="EMBL" id="FUWJ01000001">
    <property type="protein sequence ID" value="SJZ33358.1"/>
    <property type="molecule type" value="Genomic_DNA"/>
</dbReference>
<dbReference type="STRING" id="225324.SAMN02745126_00436"/>
<dbReference type="SMART" id="SM00881">
    <property type="entry name" value="CoA_binding"/>
    <property type="match status" value="1"/>
</dbReference>
<evidence type="ECO:0000256" key="3">
    <source>
        <dbReference type="ARBA" id="ARBA00022741"/>
    </source>
</evidence>
<evidence type="ECO:0000256" key="4">
    <source>
        <dbReference type="ARBA" id="ARBA00022840"/>
    </source>
</evidence>
<evidence type="ECO:0000256" key="1">
    <source>
        <dbReference type="ARBA" id="ARBA00022532"/>
    </source>
</evidence>
<name>A0A1T4JT79_9HYPH</name>
<dbReference type="Pfam" id="PF13607">
    <property type="entry name" value="Succ_CoA_lig"/>
    <property type="match status" value="1"/>
</dbReference>
<dbReference type="AlphaFoldDB" id="A0A1T4JT79"/>
<dbReference type="Gene3D" id="3.40.50.261">
    <property type="entry name" value="Succinyl-CoA synthetase domains"/>
    <property type="match status" value="2"/>
</dbReference>
<dbReference type="InterPro" id="IPR036291">
    <property type="entry name" value="NAD(P)-bd_dom_sf"/>
</dbReference>
<keyword evidence="4" id="KW-0067">ATP-binding</keyword>
<reference evidence="7" key="1">
    <citation type="submission" date="2017-02" db="EMBL/GenBank/DDBJ databases">
        <authorList>
            <person name="Varghese N."/>
            <person name="Submissions S."/>
        </authorList>
    </citation>
    <scope>NUCLEOTIDE SEQUENCE [LARGE SCALE GENOMIC DNA]</scope>
    <source>
        <strain evidence="7">ATCC 27094</strain>
    </source>
</reference>
<feature type="domain" description="CoA-binding" evidence="5">
    <location>
        <begin position="11"/>
        <end position="106"/>
    </location>
</feature>
<dbReference type="SUPFAM" id="SSF52210">
    <property type="entry name" value="Succinyl-CoA synthetase domains"/>
    <property type="match status" value="2"/>
</dbReference>
<keyword evidence="1" id="KW-0816">Tricarboxylic acid cycle</keyword>
<keyword evidence="7" id="KW-1185">Reference proteome</keyword>
<dbReference type="Proteomes" id="UP000190092">
    <property type="component" value="Unassembled WGS sequence"/>
</dbReference>
<gene>
    <name evidence="6" type="ORF">SAMN02745126_00436</name>
</gene>
<evidence type="ECO:0000256" key="2">
    <source>
        <dbReference type="ARBA" id="ARBA00022598"/>
    </source>
</evidence>
<dbReference type="RefSeq" id="WP_139373698.1">
    <property type="nucleotide sequence ID" value="NZ_FUWJ01000001.1"/>
</dbReference>
<dbReference type="InterPro" id="IPR032875">
    <property type="entry name" value="Succ_CoA_lig_flav_dom"/>
</dbReference>
<sequence>MTASIRDLTPFFAPRSIAVVGAGERPTSSGGAVMQMLRQAHFAGEVVPVNPKGGTIFGYEAVTSIAAIPSVVDLAVIVIRPDAILDAVREAADRGIRDLLILPGGFAEAGPTGVARNEALLALAADRGLTIAGPNCAGIVHLDPAWRFAATFLRDLPAGVVGGATNGLAFISQSGALAEEFIDKANRRGLPLASVVSVGNAVHLGVEDYLAWLGDRPEIGAALLYVESIEDHDRFREVAREVSAKKPVIALFGGRTMIGGRAASAHTGAVANDEAAIDAYCASCGIVRVESLRRLLIAAKAFGRFPQGLGRRALILSNSGGPGVICTDRAVLEGLDLAPLPKAMIDVLRQQLPPEASVANPIDLLADAREDRFALAFETTMAHAGTDYDMVLMIHVVPFMVDAAPVIGRLADLAARSRLPLMHSMMGTLPDQDAWFATMERAGVPMFNDVEEMAEAAGLLARYPLLREKARSGNLPTSFFRDRSHS</sequence>
<dbReference type="Pfam" id="PF13380">
    <property type="entry name" value="CoA_binding_2"/>
    <property type="match status" value="1"/>
</dbReference>
<keyword evidence="3" id="KW-0547">Nucleotide-binding</keyword>
<dbReference type="InterPro" id="IPR051538">
    <property type="entry name" value="Acyl-CoA_Synth/Transferase"/>
</dbReference>
<dbReference type="GO" id="GO:0016874">
    <property type="term" value="F:ligase activity"/>
    <property type="evidence" value="ECO:0007669"/>
    <property type="project" value="UniProtKB-KW"/>
</dbReference>
<evidence type="ECO:0000313" key="7">
    <source>
        <dbReference type="Proteomes" id="UP000190092"/>
    </source>
</evidence>
<proteinExistence type="predicted"/>
<dbReference type="SUPFAM" id="SSF51735">
    <property type="entry name" value="NAD(P)-binding Rossmann-fold domains"/>
    <property type="match status" value="1"/>
</dbReference>